<name>A0ABP4F5E9_9ACTN</name>
<proteinExistence type="predicted"/>
<gene>
    <name evidence="1" type="ORF">GCM10009654_06110</name>
</gene>
<reference evidence="2" key="1">
    <citation type="journal article" date="2019" name="Int. J. Syst. Evol. Microbiol.">
        <title>The Global Catalogue of Microorganisms (GCM) 10K type strain sequencing project: providing services to taxonomists for standard genome sequencing and annotation.</title>
        <authorList>
            <consortium name="The Broad Institute Genomics Platform"/>
            <consortium name="The Broad Institute Genome Sequencing Center for Infectious Disease"/>
            <person name="Wu L."/>
            <person name="Ma J."/>
        </authorList>
    </citation>
    <scope>NUCLEOTIDE SEQUENCE [LARGE SCALE GENOMIC DNA]</scope>
    <source>
        <strain evidence="2">JCM 12696</strain>
    </source>
</reference>
<organism evidence="1 2">
    <name type="scientific">Streptomyces hebeiensis</name>
    <dbReference type="NCBI Taxonomy" id="229486"/>
    <lineage>
        <taxon>Bacteria</taxon>
        <taxon>Bacillati</taxon>
        <taxon>Actinomycetota</taxon>
        <taxon>Actinomycetes</taxon>
        <taxon>Kitasatosporales</taxon>
        <taxon>Streptomycetaceae</taxon>
        <taxon>Streptomyces</taxon>
    </lineage>
</organism>
<dbReference type="Proteomes" id="UP001501371">
    <property type="component" value="Unassembled WGS sequence"/>
</dbReference>
<evidence type="ECO:0008006" key="3">
    <source>
        <dbReference type="Google" id="ProtNLM"/>
    </source>
</evidence>
<comment type="caution">
    <text evidence="1">The sequence shown here is derived from an EMBL/GenBank/DDBJ whole genome shotgun (WGS) entry which is preliminary data.</text>
</comment>
<protein>
    <recommendedName>
        <fullName evidence="3">ATP-binding protein</fullName>
    </recommendedName>
</protein>
<keyword evidence="2" id="KW-1185">Reference proteome</keyword>
<dbReference type="EMBL" id="BAAAKV010000004">
    <property type="protein sequence ID" value="GAA1153329.1"/>
    <property type="molecule type" value="Genomic_DNA"/>
</dbReference>
<dbReference type="PANTHER" id="PTHR35526:SF3">
    <property type="entry name" value="ANTI-SIGMA-F FACTOR RSBW"/>
    <property type="match status" value="1"/>
</dbReference>
<evidence type="ECO:0000313" key="2">
    <source>
        <dbReference type="Proteomes" id="UP001501371"/>
    </source>
</evidence>
<sequence>MKPRFACEWFALREVPGGGSAYVRPMHWISRTTAKDTRTAATWVVDCPTTAVATVVAELRSQTSAGFAVAFSPDKARVARMRRITAAHLQLGKVPDPQAENIVLAVSELVIDGNPAPAVLRCADAVDETGRGLFLVALFARDWGVSDAGMTTWCTFRVPERKP</sequence>
<dbReference type="InterPro" id="IPR050267">
    <property type="entry name" value="Anti-sigma-factor_SerPK"/>
</dbReference>
<accession>A0ABP4F5E9</accession>
<dbReference type="PANTHER" id="PTHR35526">
    <property type="entry name" value="ANTI-SIGMA-F FACTOR RSBW-RELATED"/>
    <property type="match status" value="1"/>
</dbReference>
<evidence type="ECO:0000313" key="1">
    <source>
        <dbReference type="EMBL" id="GAA1153329.1"/>
    </source>
</evidence>